<name>A0ABU3B1C5_9ACTN</name>
<proteinExistence type="predicted"/>
<accession>A0ABU3B1C5</accession>
<feature type="compositionally biased region" description="Basic and acidic residues" evidence="1">
    <location>
        <begin position="1"/>
        <end position="60"/>
    </location>
</feature>
<dbReference type="Proteomes" id="UP001180724">
    <property type="component" value="Unassembled WGS sequence"/>
</dbReference>
<protein>
    <submittedName>
        <fullName evidence="2">Uncharacterized protein</fullName>
    </submittedName>
</protein>
<feature type="region of interest" description="Disordered" evidence="1">
    <location>
        <begin position="1"/>
        <end position="72"/>
    </location>
</feature>
<dbReference type="RefSeq" id="WP_311585530.1">
    <property type="nucleotide sequence ID" value="NZ_JAVRFH010000112.1"/>
</dbReference>
<reference evidence="2" key="1">
    <citation type="submission" date="2024-05" db="EMBL/GenBank/DDBJ databases">
        <title>30 novel species of actinomycetes from the DSMZ collection.</title>
        <authorList>
            <person name="Nouioui I."/>
        </authorList>
    </citation>
    <scope>NUCLEOTIDE SEQUENCE</scope>
    <source>
        <strain evidence="2">DSM 40712</strain>
    </source>
</reference>
<feature type="region of interest" description="Disordered" evidence="1">
    <location>
        <begin position="176"/>
        <end position="196"/>
    </location>
</feature>
<feature type="compositionally biased region" description="Basic and acidic residues" evidence="1">
    <location>
        <begin position="429"/>
        <end position="443"/>
    </location>
</feature>
<organism evidence="2 3">
    <name type="scientific">Streptomyces lancefieldiae</name>
    <dbReference type="NCBI Taxonomy" id="3075520"/>
    <lineage>
        <taxon>Bacteria</taxon>
        <taxon>Bacillati</taxon>
        <taxon>Actinomycetota</taxon>
        <taxon>Actinomycetes</taxon>
        <taxon>Kitasatosporales</taxon>
        <taxon>Streptomycetaceae</taxon>
        <taxon>Streptomyces</taxon>
    </lineage>
</organism>
<feature type="region of interest" description="Disordered" evidence="1">
    <location>
        <begin position="503"/>
        <end position="537"/>
    </location>
</feature>
<evidence type="ECO:0000313" key="3">
    <source>
        <dbReference type="Proteomes" id="UP001180724"/>
    </source>
</evidence>
<comment type="caution">
    <text evidence="2">The sequence shown here is derived from an EMBL/GenBank/DDBJ whole genome shotgun (WGS) entry which is preliminary data.</text>
</comment>
<evidence type="ECO:0000256" key="1">
    <source>
        <dbReference type="SAM" id="MobiDB-lite"/>
    </source>
</evidence>
<feature type="region of interest" description="Disordered" evidence="1">
    <location>
        <begin position="419"/>
        <end position="443"/>
    </location>
</feature>
<dbReference type="EMBL" id="JAVRFH010000112">
    <property type="protein sequence ID" value="MDT0616253.1"/>
    <property type="molecule type" value="Genomic_DNA"/>
</dbReference>
<sequence>MRAGDERRRRAELAAAAAERRRRPEAAEEEARRPEEAAVDERRRRAELAADAAERRRPPAEETAEVTAEEQKQRRAMRNLFGAGEKLKQVNAKIEKLFGTSKADKSKKVIDVPDTMATRLNAPTEGGVRLHGQATSDTDQVAATAIQGQVGTGINIVTDSLGLFNDLRALKAAFKGRKATGPESHKPRKDAKGKPLAAAQNAGMVTGDAAGMANAAVRNAGQLGGVPALGEVAGGAGVFYSVLIAARDAVVIWKTYDKDRDLKKMVQEAPDDAQKDAGKLQDVLDHLGKAQQGLDRVRALPPRRLLDLNVAREEDIARFEKEVADLTGQLEAHLAGIGRYARHKQHTKLAKRVTSLGGNSVRTAGSSLAIAAAAGAVSGPAGPAVAGVAAAFLLGNALYKGARAGSNRYVAARHPDRWARPTLGEGESETDRPGAPEAQGARRRDAVADFFKVTKSVPQGQRQFMAQELYALAAGPDVRVGKDVPADIRASARALLMVLKAGPDRHGQSPKDWEASLNDPAKQAAWEKEIANQLSSA</sequence>
<keyword evidence="3" id="KW-1185">Reference proteome</keyword>
<gene>
    <name evidence="2" type="ORF">RM812_39855</name>
</gene>
<feature type="compositionally biased region" description="Basic and acidic residues" evidence="1">
    <location>
        <begin position="503"/>
        <end position="514"/>
    </location>
</feature>
<evidence type="ECO:0000313" key="2">
    <source>
        <dbReference type="EMBL" id="MDT0616253.1"/>
    </source>
</evidence>